<dbReference type="AlphaFoldDB" id="A0A511KIU4"/>
<evidence type="ECO:0000313" key="4">
    <source>
        <dbReference type="Proteomes" id="UP000321518"/>
    </source>
</evidence>
<feature type="compositionally biased region" description="Polar residues" evidence="1">
    <location>
        <begin position="34"/>
        <end position="45"/>
    </location>
</feature>
<dbReference type="Proteomes" id="UP000321518">
    <property type="component" value="Unassembled WGS sequence"/>
</dbReference>
<reference evidence="3 4" key="1">
    <citation type="submission" date="2019-07" db="EMBL/GenBank/DDBJ databases">
        <title>Rhodotorula toruloides NBRC10032 genome sequencing.</title>
        <authorList>
            <person name="Shida Y."/>
            <person name="Takaku H."/>
            <person name="Ogasawara W."/>
            <person name="Mori K."/>
        </authorList>
    </citation>
    <scope>NUCLEOTIDE SEQUENCE [LARGE SCALE GENOMIC DNA]</scope>
    <source>
        <strain evidence="3 4">NBRC10032</strain>
    </source>
</reference>
<feature type="region of interest" description="Disordered" evidence="1">
    <location>
        <begin position="144"/>
        <end position="163"/>
    </location>
</feature>
<feature type="compositionally biased region" description="Basic and acidic residues" evidence="1">
    <location>
        <begin position="144"/>
        <end position="156"/>
    </location>
</feature>
<dbReference type="EMBL" id="BJWK01000010">
    <property type="protein sequence ID" value="GEM10292.1"/>
    <property type="molecule type" value="Genomic_DNA"/>
</dbReference>
<feature type="region of interest" description="Disordered" evidence="1">
    <location>
        <begin position="1"/>
        <end position="71"/>
    </location>
</feature>
<gene>
    <name evidence="3" type="ORF">Rt10032_c10g4309</name>
</gene>
<keyword evidence="2" id="KW-0812">Transmembrane</keyword>
<dbReference type="OrthoDB" id="2530118at2759"/>
<keyword evidence="2" id="KW-0472">Membrane</keyword>
<protein>
    <submittedName>
        <fullName evidence="3">Uncharacterized protein</fullName>
    </submittedName>
</protein>
<name>A0A511KIU4_RHOTO</name>
<feature type="transmembrane region" description="Helical" evidence="2">
    <location>
        <begin position="112"/>
        <end position="135"/>
    </location>
</feature>
<feature type="transmembrane region" description="Helical" evidence="2">
    <location>
        <begin position="255"/>
        <end position="274"/>
    </location>
</feature>
<evidence type="ECO:0000256" key="1">
    <source>
        <dbReference type="SAM" id="MobiDB-lite"/>
    </source>
</evidence>
<organism evidence="3 4">
    <name type="scientific">Rhodotorula toruloides</name>
    <name type="common">Yeast</name>
    <name type="synonym">Rhodosporidium toruloides</name>
    <dbReference type="NCBI Taxonomy" id="5286"/>
    <lineage>
        <taxon>Eukaryota</taxon>
        <taxon>Fungi</taxon>
        <taxon>Dikarya</taxon>
        <taxon>Basidiomycota</taxon>
        <taxon>Pucciniomycotina</taxon>
        <taxon>Microbotryomycetes</taxon>
        <taxon>Sporidiobolales</taxon>
        <taxon>Sporidiobolaceae</taxon>
        <taxon>Rhodotorula</taxon>
    </lineage>
</organism>
<feature type="transmembrane region" description="Helical" evidence="2">
    <location>
        <begin position="212"/>
        <end position="235"/>
    </location>
</feature>
<comment type="caution">
    <text evidence="3">The sequence shown here is derived from an EMBL/GenBank/DDBJ whole genome shotgun (WGS) entry which is preliminary data.</text>
</comment>
<proteinExistence type="predicted"/>
<accession>A0A511KIU4</accession>
<evidence type="ECO:0000313" key="3">
    <source>
        <dbReference type="EMBL" id="GEM10292.1"/>
    </source>
</evidence>
<evidence type="ECO:0000256" key="2">
    <source>
        <dbReference type="SAM" id="Phobius"/>
    </source>
</evidence>
<sequence length="292" mass="31721">MAYNQYYASPHPGASPYGGEELAEEIHPRYSADPFSNQQPYSSLPLSEDPEMVDLSSGQRPLSGVGSDTGSSSAYWAPGRNAAAGGAAGAGAYGLGEDWDHGEDSWWRRRRWLVIAAICGLIAALAIGLGVGLGVGLNNSKKNDNAARLSDSKSSSDRPTGSSLGIRGRLYIHSQQHCARPDDLQHNDDASTELLVDHDFINHDDDKQLHNLVILQLFILVTLLLELNLLVLHFIHDTVLVFCYDNECTRDVNVPIFLVALLVLVALVHIVICISNAHHYAPRCDNNASSLD</sequence>
<feature type="compositionally biased region" description="Polar residues" evidence="1">
    <location>
        <begin position="56"/>
        <end position="71"/>
    </location>
</feature>
<keyword evidence="2" id="KW-1133">Transmembrane helix</keyword>